<protein>
    <recommendedName>
        <fullName evidence="2">RNA polymerase II transcription factor B subunit 3</fullName>
    </recommendedName>
    <alternativeName>
        <fullName evidence="8">RNA polymerase II transcription factor B 38 kDa subunit</fullName>
    </alternativeName>
    <alternativeName>
        <fullName evidence="7">RNA polymerase II transcription factor B p38 subunit</fullName>
    </alternativeName>
</protein>
<dbReference type="NCBIfam" id="TIGR00570">
    <property type="entry name" value="cdk7"/>
    <property type="match status" value="1"/>
</dbReference>
<feature type="coiled-coil region" evidence="10">
    <location>
        <begin position="131"/>
        <end position="158"/>
    </location>
</feature>
<dbReference type="OrthoDB" id="5963at2759"/>
<keyword evidence="13" id="KW-0418">Kinase</keyword>
<dbReference type="VEuPathDB" id="FungiDB:AAP_05239"/>
<dbReference type="GO" id="GO:0008270">
    <property type="term" value="F:zinc ion binding"/>
    <property type="evidence" value="ECO:0007669"/>
    <property type="project" value="UniProtKB-KW"/>
</dbReference>
<evidence type="ECO:0000256" key="5">
    <source>
        <dbReference type="ARBA" id="ARBA00022833"/>
    </source>
</evidence>
<keyword evidence="4 9" id="KW-0863">Zinc-finger</keyword>
<evidence type="ECO:0000313" key="13">
    <source>
        <dbReference type="EMBL" id="KZZ87973.1"/>
    </source>
</evidence>
<feature type="compositionally biased region" description="Basic and acidic residues" evidence="11">
    <location>
        <begin position="229"/>
        <end position="247"/>
    </location>
</feature>
<proteinExistence type="predicted"/>
<feature type="domain" description="RING-type" evidence="12">
    <location>
        <begin position="19"/>
        <end position="62"/>
    </location>
</feature>
<evidence type="ECO:0000256" key="9">
    <source>
        <dbReference type="PROSITE-ProRule" id="PRU00175"/>
    </source>
</evidence>
<dbReference type="InterPro" id="IPR013083">
    <property type="entry name" value="Znf_RING/FYVE/PHD"/>
</dbReference>
<evidence type="ECO:0000313" key="14">
    <source>
        <dbReference type="Proteomes" id="UP000242877"/>
    </source>
</evidence>
<dbReference type="InterPro" id="IPR017907">
    <property type="entry name" value="Znf_RING_CS"/>
</dbReference>
<keyword evidence="3" id="KW-0479">Metal-binding</keyword>
<keyword evidence="6" id="KW-0539">Nucleus</keyword>
<dbReference type="Pfam" id="PF17121">
    <property type="entry name" value="zf-C3HC4_5"/>
    <property type="match status" value="1"/>
</dbReference>
<dbReference type="PANTHER" id="PTHR12683">
    <property type="entry name" value="CDK-ACTIVATING KINASE ASSEMBLY FACTOR MAT1"/>
    <property type="match status" value="1"/>
</dbReference>
<evidence type="ECO:0000256" key="10">
    <source>
        <dbReference type="SAM" id="Coils"/>
    </source>
</evidence>
<keyword evidence="13" id="KW-0808">Transferase</keyword>
<evidence type="ECO:0000256" key="8">
    <source>
        <dbReference type="ARBA" id="ARBA00033277"/>
    </source>
</evidence>
<dbReference type="GO" id="GO:0016301">
    <property type="term" value="F:kinase activity"/>
    <property type="evidence" value="ECO:0007669"/>
    <property type="project" value="UniProtKB-KW"/>
</dbReference>
<evidence type="ECO:0000256" key="3">
    <source>
        <dbReference type="ARBA" id="ARBA00022723"/>
    </source>
</evidence>
<name>A0A162I323_9EURO</name>
<feature type="compositionally biased region" description="Low complexity" evidence="11">
    <location>
        <begin position="248"/>
        <end position="258"/>
    </location>
</feature>
<organism evidence="13 14">
    <name type="scientific">Ascosphaera apis ARSEF 7405</name>
    <dbReference type="NCBI Taxonomy" id="392613"/>
    <lineage>
        <taxon>Eukaryota</taxon>
        <taxon>Fungi</taxon>
        <taxon>Dikarya</taxon>
        <taxon>Ascomycota</taxon>
        <taxon>Pezizomycotina</taxon>
        <taxon>Eurotiomycetes</taxon>
        <taxon>Eurotiomycetidae</taxon>
        <taxon>Onygenales</taxon>
        <taxon>Ascosphaeraceae</taxon>
        <taxon>Ascosphaera</taxon>
    </lineage>
</organism>
<dbReference type="CDD" id="cd16573">
    <property type="entry name" value="RING-HC_TFB3-like"/>
    <property type="match status" value="1"/>
</dbReference>
<gene>
    <name evidence="13" type="ORF">AAP_05239</name>
</gene>
<dbReference type="PROSITE" id="PS50089">
    <property type="entry name" value="ZF_RING_2"/>
    <property type="match status" value="1"/>
</dbReference>
<evidence type="ECO:0000256" key="11">
    <source>
        <dbReference type="SAM" id="MobiDB-lite"/>
    </source>
</evidence>
<comment type="subcellular location">
    <subcellularLocation>
        <location evidence="1">Nucleus</location>
    </subcellularLocation>
</comment>
<dbReference type="InterPro" id="IPR015877">
    <property type="entry name" value="MAT1_centre"/>
</dbReference>
<keyword evidence="14" id="KW-1185">Reference proteome</keyword>
<evidence type="ECO:0000256" key="1">
    <source>
        <dbReference type="ARBA" id="ARBA00004123"/>
    </source>
</evidence>
<reference evidence="13 14" key="1">
    <citation type="journal article" date="2016" name="Genome Biol. Evol.">
        <title>Divergent and convergent evolution of fungal pathogenicity.</title>
        <authorList>
            <person name="Shang Y."/>
            <person name="Xiao G."/>
            <person name="Zheng P."/>
            <person name="Cen K."/>
            <person name="Zhan S."/>
            <person name="Wang C."/>
        </authorList>
    </citation>
    <scope>NUCLEOTIDE SEQUENCE [LARGE SCALE GENOMIC DNA]</scope>
    <source>
        <strain evidence="13 14">ARSEF 7405</strain>
    </source>
</reference>
<dbReference type="InterPro" id="IPR001841">
    <property type="entry name" value="Znf_RING"/>
</dbReference>
<feature type="region of interest" description="Disordered" evidence="11">
    <location>
        <begin position="208"/>
        <end position="267"/>
    </location>
</feature>
<evidence type="ECO:0000259" key="12">
    <source>
        <dbReference type="PROSITE" id="PS50089"/>
    </source>
</evidence>
<dbReference type="Gene3D" id="3.30.40.10">
    <property type="entry name" value="Zinc/RING finger domain, C3HC4 (zinc finger)"/>
    <property type="match status" value="1"/>
</dbReference>
<dbReference type="PROSITE" id="PS00518">
    <property type="entry name" value="ZF_RING_1"/>
    <property type="match status" value="1"/>
</dbReference>
<dbReference type="AlphaFoldDB" id="A0A162I323"/>
<dbReference type="EMBL" id="AZGZ01000029">
    <property type="protein sequence ID" value="KZZ87973.1"/>
    <property type="molecule type" value="Genomic_DNA"/>
</dbReference>
<dbReference type="GO" id="GO:0070985">
    <property type="term" value="C:transcription factor TFIIK complex"/>
    <property type="evidence" value="ECO:0007669"/>
    <property type="project" value="UniProtKB-ARBA"/>
</dbReference>
<evidence type="ECO:0000256" key="7">
    <source>
        <dbReference type="ARBA" id="ARBA00029873"/>
    </source>
</evidence>
<dbReference type="Pfam" id="PF06391">
    <property type="entry name" value="MAT1"/>
    <property type="match status" value="1"/>
</dbReference>
<dbReference type="FunFam" id="3.30.40.10:FF:000037">
    <property type="entry name" value="Cdk-activating kinase assembly factor MAT1, centre"/>
    <property type="match status" value="1"/>
</dbReference>
<evidence type="ECO:0000256" key="4">
    <source>
        <dbReference type="ARBA" id="ARBA00022771"/>
    </source>
</evidence>
<dbReference type="GO" id="GO:0006289">
    <property type="term" value="P:nucleotide-excision repair"/>
    <property type="evidence" value="ECO:0007669"/>
    <property type="project" value="InterPro"/>
</dbReference>
<dbReference type="PANTHER" id="PTHR12683:SF13">
    <property type="entry name" value="CDK-ACTIVATING KINASE ASSEMBLY FACTOR MAT1"/>
    <property type="match status" value="1"/>
</dbReference>
<evidence type="ECO:0000256" key="6">
    <source>
        <dbReference type="ARBA" id="ARBA00023242"/>
    </source>
</evidence>
<comment type="caution">
    <text evidence="13">The sequence shown here is derived from an EMBL/GenBank/DDBJ whole genome shotgun (WGS) entry which is preliminary data.</text>
</comment>
<sequence>MSSADDIQLRNRNDDDEVCPVCKATRYLTVNMLFLINPECYHKMCEACVDRIFSAGPTPCPIPGCGKTLRKNRFRKQTFEDISVEREVDIRKRVMGILNRREDEFESKRAWDDFLEDREEIIANLVCGTDVEKTEKQLAQYAEANADIIRRNEALENNESATFAERQIIEKEQARLRREATRKDYEDEKMAMASSREDLVSRLAAGSAEEADSIAKEGQRSMLKKSSARRSEKERLREKQAALRGERASLSSATTTTAPESQSDATDMLQIRGLRKPKIPEQPKKYDPYAGYRHIEQRDYFTLQDHYSSKHLERLQKDPKASIGGYELKDYYMRTLVEAFAGLGCFVDEEVSSDNATALTAMMKPSATALAAAAASTNSPAGLTPLGSDDTFA</sequence>
<dbReference type="SUPFAM" id="SSF57850">
    <property type="entry name" value="RING/U-box"/>
    <property type="match status" value="1"/>
</dbReference>
<dbReference type="GO" id="GO:0061575">
    <property type="term" value="F:cyclin-dependent protein serine/threonine kinase activator activity"/>
    <property type="evidence" value="ECO:0007669"/>
    <property type="project" value="InterPro"/>
</dbReference>
<keyword evidence="10" id="KW-0175">Coiled coil</keyword>
<evidence type="ECO:0000256" key="2">
    <source>
        <dbReference type="ARBA" id="ARBA00022257"/>
    </source>
</evidence>
<dbReference type="GO" id="GO:0006357">
    <property type="term" value="P:regulation of transcription by RNA polymerase II"/>
    <property type="evidence" value="ECO:0007669"/>
    <property type="project" value="TreeGrafter"/>
</dbReference>
<accession>A0A162I323</accession>
<dbReference type="InterPro" id="IPR004575">
    <property type="entry name" value="MAT1/Tfb3"/>
</dbReference>
<dbReference type="Proteomes" id="UP000242877">
    <property type="component" value="Unassembled WGS sequence"/>
</dbReference>
<keyword evidence="5" id="KW-0862">Zinc</keyword>